<keyword evidence="2" id="KW-1185">Reference proteome</keyword>
<name>A0ACD0NZ48_9BASI</name>
<accession>A0ACD0NZ48</accession>
<evidence type="ECO:0000313" key="2">
    <source>
        <dbReference type="Proteomes" id="UP000245626"/>
    </source>
</evidence>
<evidence type="ECO:0000313" key="1">
    <source>
        <dbReference type="EMBL" id="PWN50934.1"/>
    </source>
</evidence>
<organism evidence="1 2">
    <name type="scientific">Violaceomyces palustris</name>
    <dbReference type="NCBI Taxonomy" id="1673888"/>
    <lineage>
        <taxon>Eukaryota</taxon>
        <taxon>Fungi</taxon>
        <taxon>Dikarya</taxon>
        <taxon>Basidiomycota</taxon>
        <taxon>Ustilaginomycotina</taxon>
        <taxon>Ustilaginomycetes</taxon>
        <taxon>Violaceomycetales</taxon>
        <taxon>Violaceomycetaceae</taxon>
        <taxon>Violaceomyces</taxon>
    </lineage>
</organism>
<gene>
    <name evidence="1" type="ORF">IE53DRAFT_73557</name>
</gene>
<dbReference type="EMBL" id="KZ819885">
    <property type="protein sequence ID" value="PWN50934.1"/>
    <property type="molecule type" value="Genomic_DNA"/>
</dbReference>
<sequence length="481" mass="54762">MSASMTVEELRLNLKKLGLDSTGYKPQLRHRLKKAQAKQSDVRQHGASQGLDEEEPSLEMRYSWKPEYDTFLVLDVEATCERTRRYLPEDMIKQKKSNDKGHAFRNSYDYPNEIIEFPVVMLQWIEGEAGESDEEEGKRRPPSVEVKDIFHSYVKPSWRPTLSKFCRELTGIEQSQIDSAPGWPSVVEKLYSFLNEHDLLEQETASSSCPMYNTRLRSGVTWVTHGPYDLRDFVIKQSHISSIVDGEPGASTGKRYPFLANKLPPFFLRGPLIDIRRATPDFLEAERLCKVSSSATSSRPKVDGGVVVFGGHDGFQVVSAPTGRSPPPSPPSTTPPSSVVVTDRTLEGLLRALGLGEFEGRQHCGLDDTKNVARLCRELVRRISEISIPNLKAKDQGKKEEEHAEEELWRSQHQRCVRLEHSCLIPNTKTNKLERKKWPWMSSDGESIRWPWDAETDDQEREEALEQERNKRRAMAGADVK</sequence>
<protein>
    <submittedName>
        <fullName evidence="1">Uncharacterized protein</fullName>
    </submittedName>
</protein>
<dbReference type="Proteomes" id="UP000245626">
    <property type="component" value="Unassembled WGS sequence"/>
</dbReference>
<proteinExistence type="predicted"/>
<reference evidence="1 2" key="1">
    <citation type="journal article" date="2018" name="Mol. Biol. Evol.">
        <title>Broad Genomic Sampling Reveals a Smut Pathogenic Ancestry of the Fungal Clade Ustilaginomycotina.</title>
        <authorList>
            <person name="Kijpornyongpan T."/>
            <person name="Mondo S.J."/>
            <person name="Barry K."/>
            <person name="Sandor L."/>
            <person name="Lee J."/>
            <person name="Lipzen A."/>
            <person name="Pangilinan J."/>
            <person name="LaButti K."/>
            <person name="Hainaut M."/>
            <person name="Henrissat B."/>
            <person name="Grigoriev I.V."/>
            <person name="Spatafora J.W."/>
            <person name="Aime M.C."/>
        </authorList>
    </citation>
    <scope>NUCLEOTIDE SEQUENCE [LARGE SCALE GENOMIC DNA]</scope>
    <source>
        <strain evidence="1 2">SA 807</strain>
    </source>
</reference>